<evidence type="ECO:0000313" key="8">
    <source>
        <dbReference type="EMBL" id="GJE93815.1"/>
    </source>
</evidence>
<dbReference type="SUPFAM" id="SSF103473">
    <property type="entry name" value="MFS general substrate transporter"/>
    <property type="match status" value="1"/>
</dbReference>
<dbReference type="PROSITE" id="PS50850">
    <property type="entry name" value="MFS"/>
    <property type="match status" value="1"/>
</dbReference>
<gene>
    <name evidence="8" type="ORF">PsYK624_099780</name>
</gene>
<dbReference type="GO" id="GO:0016020">
    <property type="term" value="C:membrane"/>
    <property type="evidence" value="ECO:0007669"/>
    <property type="project" value="UniProtKB-SubCell"/>
</dbReference>
<organism evidence="8 9">
    <name type="scientific">Phanerochaete sordida</name>
    <dbReference type="NCBI Taxonomy" id="48140"/>
    <lineage>
        <taxon>Eukaryota</taxon>
        <taxon>Fungi</taxon>
        <taxon>Dikarya</taxon>
        <taxon>Basidiomycota</taxon>
        <taxon>Agaricomycotina</taxon>
        <taxon>Agaricomycetes</taxon>
        <taxon>Polyporales</taxon>
        <taxon>Phanerochaetaceae</taxon>
        <taxon>Phanerochaete</taxon>
    </lineage>
</organism>
<evidence type="ECO:0000313" key="9">
    <source>
        <dbReference type="Proteomes" id="UP000703269"/>
    </source>
</evidence>
<keyword evidence="2 6" id="KW-0812">Transmembrane</keyword>
<dbReference type="OrthoDB" id="433512at2759"/>
<dbReference type="PANTHER" id="PTHR24064">
    <property type="entry name" value="SOLUTE CARRIER FAMILY 22 MEMBER"/>
    <property type="match status" value="1"/>
</dbReference>
<protein>
    <submittedName>
        <fullName evidence="8">Phosphate permease</fullName>
    </submittedName>
</protein>
<feature type="transmembrane region" description="Helical" evidence="6">
    <location>
        <begin position="366"/>
        <end position="388"/>
    </location>
</feature>
<evidence type="ECO:0000256" key="5">
    <source>
        <dbReference type="SAM" id="MobiDB-lite"/>
    </source>
</evidence>
<evidence type="ECO:0000256" key="3">
    <source>
        <dbReference type="ARBA" id="ARBA00022989"/>
    </source>
</evidence>
<keyword evidence="4 6" id="KW-0472">Membrane</keyword>
<comment type="caution">
    <text evidence="8">The sequence shown here is derived from an EMBL/GenBank/DDBJ whole genome shotgun (WGS) entry which is preliminary data.</text>
</comment>
<evidence type="ECO:0000256" key="4">
    <source>
        <dbReference type="ARBA" id="ARBA00023136"/>
    </source>
</evidence>
<evidence type="ECO:0000259" key="7">
    <source>
        <dbReference type="PROSITE" id="PS50850"/>
    </source>
</evidence>
<feature type="transmembrane region" description="Helical" evidence="6">
    <location>
        <begin position="217"/>
        <end position="245"/>
    </location>
</feature>
<feature type="transmembrane region" description="Helical" evidence="6">
    <location>
        <begin position="296"/>
        <end position="315"/>
    </location>
</feature>
<accession>A0A9P3GFC1</accession>
<feature type="transmembrane region" description="Helical" evidence="6">
    <location>
        <begin position="647"/>
        <end position="669"/>
    </location>
</feature>
<dbReference type="InterPro" id="IPR036259">
    <property type="entry name" value="MFS_trans_sf"/>
</dbReference>
<evidence type="ECO:0000256" key="2">
    <source>
        <dbReference type="ARBA" id="ARBA00022692"/>
    </source>
</evidence>
<comment type="subcellular location">
    <subcellularLocation>
        <location evidence="1">Membrane</location>
        <topology evidence="1">Multi-pass membrane protein</topology>
    </subcellularLocation>
</comment>
<name>A0A9P3GFC1_9APHY</name>
<feature type="transmembrane region" description="Helical" evidence="6">
    <location>
        <begin position="607"/>
        <end position="627"/>
    </location>
</feature>
<feature type="region of interest" description="Disordered" evidence="5">
    <location>
        <begin position="38"/>
        <end position="57"/>
    </location>
</feature>
<proteinExistence type="predicted"/>
<evidence type="ECO:0000256" key="6">
    <source>
        <dbReference type="SAM" id="Phobius"/>
    </source>
</evidence>
<dbReference type="GO" id="GO:0022857">
    <property type="term" value="F:transmembrane transporter activity"/>
    <property type="evidence" value="ECO:0007669"/>
    <property type="project" value="InterPro"/>
</dbReference>
<dbReference type="InterPro" id="IPR020846">
    <property type="entry name" value="MFS_dom"/>
</dbReference>
<dbReference type="Pfam" id="PF00083">
    <property type="entry name" value="Sugar_tr"/>
    <property type="match status" value="2"/>
</dbReference>
<keyword evidence="3 6" id="KW-1133">Transmembrane helix</keyword>
<feature type="transmembrane region" description="Helical" evidence="6">
    <location>
        <begin position="408"/>
        <end position="428"/>
    </location>
</feature>
<keyword evidence="9" id="KW-1185">Reference proteome</keyword>
<dbReference type="AlphaFoldDB" id="A0A9P3GFC1"/>
<feature type="transmembrane region" description="Helical" evidence="6">
    <location>
        <begin position="321"/>
        <end position="345"/>
    </location>
</feature>
<dbReference type="InterPro" id="IPR005829">
    <property type="entry name" value="Sugar_transporter_CS"/>
</dbReference>
<dbReference type="Proteomes" id="UP000703269">
    <property type="component" value="Unassembled WGS sequence"/>
</dbReference>
<dbReference type="CDD" id="cd17364">
    <property type="entry name" value="MFS_PhT"/>
    <property type="match status" value="1"/>
</dbReference>
<dbReference type="InterPro" id="IPR005828">
    <property type="entry name" value="MFS_sugar_transport-like"/>
</dbReference>
<sequence length="768" mass="83147">MDPQRGNPAVLHADAEYNPYVQYGIASPYAGPNAAADLPSIQAHAPPGIVSPPPEEYAELQHPAPRRHFLAPPPPAFEPPIDTTSDDGEHARLASASSARQYSEAYRRRHGASESTLHPGIELSSMAKAHSFEGHGPVEAHLAYGDTSPLSPNRYGMRSDDRHPERVLVTLTANMTMPYRDQNEPPNSRAGFILSKERQSALAEVDGAHFSWFHLKVCLIAGVGFFTDAYDIFAITLASVILDFVYSSSYDETTSTLTVFSNQSLSNAVKIAAPLGTLIGQLFFGRLADKTGRKRMYGIELIIIIIGTFGQALSAEGTVGTINIYACLIIWRFVMGLGIGGDYPLSAVIASEFASTHIRGKMMTAVFANQGWGQLGASLVGLLCLVGYTNAFPAAGTMADAKQDVDRVWRIMLGLGCIPASIALYFRLTIPETPRYTMDIERNVKQAVKDIETFLNTGKYTWDEDSIVIRVNAPKSSIKDFLRYFGRWENFKLLFACAYAWFAVDVAFYGVGLNTDTLFCSIGIAQSVIGCTLPSAADGMIHAGTNITMSGGHTLVSTVITPQNVFNDLRDLAAANLLFSGVGLVPGYWVTFLLIEHRWFGRKRIQLIGFAALALLFVVIGTVFPAATKHLGTTRPTSEPAGAHELFGAHAGTHVMLALFIFAAFFMNFGPNATTFMVPGELFPTRYRSTCHGLSAAAGKVGAILSQFAILGNGGLSIQKSPFVFIPFMVTGFLATLLLDETSQETLEDMSHEPQEHFISGLAAVQAA</sequence>
<feature type="transmembrane region" description="Helical" evidence="6">
    <location>
        <begin position="572"/>
        <end position="595"/>
    </location>
</feature>
<feature type="domain" description="Major facilitator superfamily (MFS) profile" evidence="7">
    <location>
        <begin position="217"/>
        <end position="744"/>
    </location>
</feature>
<dbReference type="Gene3D" id="1.20.1250.20">
    <property type="entry name" value="MFS general substrate transporter like domains"/>
    <property type="match status" value="2"/>
</dbReference>
<reference evidence="8 9" key="1">
    <citation type="submission" date="2021-08" db="EMBL/GenBank/DDBJ databases">
        <title>Draft Genome Sequence of Phanerochaete sordida strain YK-624.</title>
        <authorList>
            <person name="Mori T."/>
            <person name="Dohra H."/>
            <person name="Suzuki T."/>
            <person name="Kawagishi H."/>
            <person name="Hirai H."/>
        </authorList>
    </citation>
    <scope>NUCLEOTIDE SEQUENCE [LARGE SCALE GENOMIC DNA]</scope>
    <source>
        <strain evidence="8 9">YK-624</strain>
    </source>
</reference>
<evidence type="ECO:0000256" key="1">
    <source>
        <dbReference type="ARBA" id="ARBA00004141"/>
    </source>
</evidence>
<dbReference type="PROSITE" id="PS00217">
    <property type="entry name" value="SUGAR_TRANSPORT_2"/>
    <property type="match status" value="1"/>
</dbReference>
<dbReference type="EMBL" id="BPQB01000035">
    <property type="protein sequence ID" value="GJE93815.1"/>
    <property type="molecule type" value="Genomic_DNA"/>
</dbReference>
<feature type="transmembrane region" description="Helical" evidence="6">
    <location>
        <begin position="493"/>
        <end position="511"/>
    </location>
</feature>